<keyword evidence="9 10" id="KW-0961">Cell wall biogenesis/degradation</keyword>
<dbReference type="InterPro" id="IPR036565">
    <property type="entry name" value="Mur-like_cat_sf"/>
</dbReference>
<dbReference type="InterPro" id="IPR000713">
    <property type="entry name" value="Mur_ligase_N"/>
</dbReference>
<protein>
    <recommendedName>
        <fullName evidence="10 11">UDP-N-acetylmuramoyl-tripeptide--D-alanyl-D-alanine ligase</fullName>
        <ecNumber evidence="10 11">6.3.2.10</ecNumber>
    </recommendedName>
    <alternativeName>
        <fullName evidence="10">D-alanyl-D-alanine-adding enzyme</fullName>
    </alternativeName>
</protein>
<evidence type="ECO:0000256" key="5">
    <source>
        <dbReference type="ARBA" id="ARBA00022840"/>
    </source>
</evidence>
<reference evidence="15 16" key="1">
    <citation type="submission" date="2015-01" db="EMBL/GenBank/DDBJ databases">
        <title>Paenibacillus swuensis/DY6/whole genome sequencing.</title>
        <authorList>
            <person name="Kim M.K."/>
            <person name="Srinivasan S."/>
            <person name="Lee J.-J."/>
        </authorList>
    </citation>
    <scope>NUCLEOTIDE SEQUENCE [LARGE SCALE GENOMIC DNA]</scope>
    <source>
        <strain evidence="15 16">DY6</strain>
    </source>
</reference>
<dbReference type="Proteomes" id="UP000076927">
    <property type="component" value="Chromosome"/>
</dbReference>
<dbReference type="InterPro" id="IPR036615">
    <property type="entry name" value="Mur_ligase_C_dom_sf"/>
</dbReference>
<dbReference type="InterPro" id="IPR004101">
    <property type="entry name" value="Mur_ligase_C"/>
</dbReference>
<evidence type="ECO:0000256" key="4">
    <source>
        <dbReference type="ARBA" id="ARBA00022741"/>
    </source>
</evidence>
<name>A0A172TKM1_9BACL</name>
<feature type="domain" description="Mur ligase N-terminal catalytic" evidence="12">
    <location>
        <begin position="29"/>
        <end position="103"/>
    </location>
</feature>
<dbReference type="Pfam" id="PF02875">
    <property type="entry name" value="Mur_ligase_C"/>
    <property type="match status" value="1"/>
</dbReference>
<evidence type="ECO:0000256" key="3">
    <source>
        <dbReference type="ARBA" id="ARBA00022618"/>
    </source>
</evidence>
<dbReference type="Gene3D" id="3.90.190.20">
    <property type="entry name" value="Mur ligase, C-terminal domain"/>
    <property type="match status" value="1"/>
</dbReference>
<dbReference type="InterPro" id="IPR013221">
    <property type="entry name" value="Mur_ligase_cen"/>
</dbReference>
<evidence type="ECO:0000256" key="2">
    <source>
        <dbReference type="ARBA" id="ARBA00022598"/>
    </source>
</evidence>
<evidence type="ECO:0000256" key="6">
    <source>
        <dbReference type="ARBA" id="ARBA00022960"/>
    </source>
</evidence>
<dbReference type="SUPFAM" id="SSF53244">
    <property type="entry name" value="MurD-like peptide ligases, peptide-binding domain"/>
    <property type="match status" value="1"/>
</dbReference>
<dbReference type="PATRIC" id="fig|1178515.4.peg.3022"/>
<dbReference type="GO" id="GO:0009252">
    <property type="term" value="P:peptidoglycan biosynthetic process"/>
    <property type="evidence" value="ECO:0007669"/>
    <property type="project" value="UniProtKB-UniRule"/>
</dbReference>
<dbReference type="SUPFAM" id="SSF63418">
    <property type="entry name" value="MurE/MurF N-terminal domain"/>
    <property type="match status" value="1"/>
</dbReference>
<dbReference type="SUPFAM" id="SSF53623">
    <property type="entry name" value="MurD-like peptide ligases, catalytic domain"/>
    <property type="match status" value="1"/>
</dbReference>
<evidence type="ECO:0000256" key="10">
    <source>
        <dbReference type="HAMAP-Rule" id="MF_02019"/>
    </source>
</evidence>
<dbReference type="Pfam" id="PF01225">
    <property type="entry name" value="Mur_ligase"/>
    <property type="match status" value="1"/>
</dbReference>
<keyword evidence="6 10" id="KW-0133">Cell shape</keyword>
<dbReference type="InterPro" id="IPR035911">
    <property type="entry name" value="MurE/MurF_N"/>
</dbReference>
<dbReference type="GO" id="GO:0008360">
    <property type="term" value="P:regulation of cell shape"/>
    <property type="evidence" value="ECO:0007669"/>
    <property type="project" value="UniProtKB-KW"/>
</dbReference>
<dbReference type="GO" id="GO:0047480">
    <property type="term" value="F:UDP-N-acetylmuramoyl-tripeptide-D-alanyl-D-alanine ligase activity"/>
    <property type="evidence" value="ECO:0007669"/>
    <property type="project" value="UniProtKB-UniRule"/>
</dbReference>
<evidence type="ECO:0000259" key="12">
    <source>
        <dbReference type="Pfam" id="PF01225"/>
    </source>
</evidence>
<dbReference type="GO" id="GO:0005524">
    <property type="term" value="F:ATP binding"/>
    <property type="evidence" value="ECO:0007669"/>
    <property type="project" value="UniProtKB-UniRule"/>
</dbReference>
<dbReference type="GO" id="GO:0005737">
    <property type="term" value="C:cytoplasm"/>
    <property type="evidence" value="ECO:0007669"/>
    <property type="project" value="UniProtKB-SubCell"/>
</dbReference>
<dbReference type="EMBL" id="CP011388">
    <property type="protein sequence ID" value="ANE47367.1"/>
    <property type="molecule type" value="Genomic_DNA"/>
</dbReference>
<keyword evidence="8 10" id="KW-0131">Cell cycle</keyword>
<dbReference type="KEGG" id="pswu:SY83_15035"/>
<dbReference type="InterPro" id="IPR005863">
    <property type="entry name" value="UDP-N-AcMur_synth"/>
</dbReference>
<evidence type="ECO:0000259" key="13">
    <source>
        <dbReference type="Pfam" id="PF02875"/>
    </source>
</evidence>
<evidence type="ECO:0000256" key="8">
    <source>
        <dbReference type="ARBA" id="ARBA00023306"/>
    </source>
</evidence>
<organism evidence="15 16">
    <name type="scientific">Paenibacillus swuensis</name>
    <dbReference type="NCBI Taxonomy" id="1178515"/>
    <lineage>
        <taxon>Bacteria</taxon>
        <taxon>Bacillati</taxon>
        <taxon>Bacillota</taxon>
        <taxon>Bacilli</taxon>
        <taxon>Bacillales</taxon>
        <taxon>Paenibacillaceae</taxon>
        <taxon>Paenibacillus</taxon>
    </lineage>
</organism>
<dbReference type="Gene3D" id="3.40.1190.10">
    <property type="entry name" value="Mur-like, catalytic domain"/>
    <property type="match status" value="1"/>
</dbReference>
<keyword evidence="3 10" id="KW-0132">Cell division</keyword>
<evidence type="ECO:0000256" key="9">
    <source>
        <dbReference type="ARBA" id="ARBA00023316"/>
    </source>
</evidence>
<evidence type="ECO:0000256" key="11">
    <source>
        <dbReference type="RuleBase" id="RU004136"/>
    </source>
</evidence>
<dbReference type="InterPro" id="IPR051046">
    <property type="entry name" value="MurCDEF_CellWall_CoF430Synth"/>
</dbReference>
<sequence>MIKRTFAQVAQLCEGTLSAGAEQTPEQMIEGVTTDSRRIAQGNLFIPIQGDTFDGHDYVASAIAQGASLTLWQSGDRLPPEDIPYILVNDTLAALQKLASGYREQLGVRVVGVTGSNGKTTTKDMLASILATTYKVHKTQGNFNNHIGLPLTLLSMEEDTEMAVLEMGMSGFGEIQLLSDLAKPEAAIVTNIGESHLLQLGTRKGIAQAKLEIISGMKADGLLVYNGDEPLLEEVLTELQPSGQLLKFRFGMTESNDLYPVGLMMDSVGTRFTLNLPNASTLYIPLLGIHNVINALSAIAVSKFMGVSEADIARGLKDVKLTGMRIEVMKGVTGLTVLNDAYNASPTSVLAAIRLLEDLNTYRKKIIVLGDMLELGEDEIQFHREIGKSLTPAGVDYVYTFGKLAQFIAEEATHTFEQGRVKSFATKEDMVREISTIVSPAEDVVLVKGSRGMKLEDVVNGLLSMPL</sequence>
<accession>A0A172TKM1</accession>
<comment type="catalytic activity">
    <reaction evidence="10 11">
        <text>D-alanyl-D-alanine + UDP-N-acetyl-alpha-D-muramoyl-L-alanyl-gamma-D-glutamyl-meso-2,6-diaminopimelate + ATP = UDP-N-acetyl-alpha-D-muramoyl-L-alanyl-gamma-D-glutamyl-meso-2,6-diaminopimeloyl-D-alanyl-D-alanine + ADP + phosphate + H(+)</text>
        <dbReference type="Rhea" id="RHEA:28374"/>
        <dbReference type="ChEBI" id="CHEBI:15378"/>
        <dbReference type="ChEBI" id="CHEBI:30616"/>
        <dbReference type="ChEBI" id="CHEBI:43474"/>
        <dbReference type="ChEBI" id="CHEBI:57822"/>
        <dbReference type="ChEBI" id="CHEBI:61386"/>
        <dbReference type="ChEBI" id="CHEBI:83905"/>
        <dbReference type="ChEBI" id="CHEBI:456216"/>
        <dbReference type="EC" id="6.3.2.10"/>
    </reaction>
</comment>
<dbReference type="NCBIfam" id="TIGR01143">
    <property type="entry name" value="murF"/>
    <property type="match status" value="1"/>
</dbReference>
<comment type="similarity">
    <text evidence="10">Belongs to the MurCDEF family. MurF subfamily.</text>
</comment>
<dbReference type="PANTHER" id="PTHR43024:SF1">
    <property type="entry name" value="UDP-N-ACETYLMURAMOYL-TRIPEPTIDE--D-ALANYL-D-ALANINE LIGASE"/>
    <property type="match status" value="1"/>
</dbReference>
<dbReference type="OrthoDB" id="9801978at2"/>
<evidence type="ECO:0000256" key="1">
    <source>
        <dbReference type="ARBA" id="ARBA00022490"/>
    </source>
</evidence>
<comment type="function">
    <text evidence="10 11">Involved in cell wall formation. Catalyzes the final step in the synthesis of UDP-N-acetylmuramoyl-pentapeptide, the precursor of murein.</text>
</comment>
<comment type="pathway">
    <text evidence="10 11">Cell wall biogenesis; peptidoglycan biosynthesis.</text>
</comment>
<dbReference type="AlphaFoldDB" id="A0A172TKM1"/>
<keyword evidence="2 10" id="KW-0436">Ligase</keyword>
<dbReference type="GO" id="GO:0051301">
    <property type="term" value="P:cell division"/>
    <property type="evidence" value="ECO:0007669"/>
    <property type="project" value="UniProtKB-KW"/>
</dbReference>
<evidence type="ECO:0000256" key="7">
    <source>
        <dbReference type="ARBA" id="ARBA00022984"/>
    </source>
</evidence>
<keyword evidence="1 10" id="KW-0963">Cytoplasm</keyword>
<dbReference type="EC" id="6.3.2.10" evidence="10 11"/>
<dbReference type="PANTHER" id="PTHR43024">
    <property type="entry name" value="UDP-N-ACETYLMURAMOYL-TRIPEPTIDE--D-ALANYL-D-ALANINE LIGASE"/>
    <property type="match status" value="1"/>
</dbReference>
<gene>
    <name evidence="10" type="primary">murF</name>
    <name evidence="15" type="ORF">SY83_15035</name>
</gene>
<dbReference type="STRING" id="1178515.SY83_15035"/>
<evidence type="ECO:0000259" key="14">
    <source>
        <dbReference type="Pfam" id="PF08245"/>
    </source>
</evidence>
<evidence type="ECO:0000313" key="15">
    <source>
        <dbReference type="EMBL" id="ANE47367.1"/>
    </source>
</evidence>
<keyword evidence="7 10" id="KW-0573">Peptidoglycan synthesis</keyword>
<dbReference type="UniPathway" id="UPA00219"/>
<dbReference type="GO" id="GO:0008766">
    <property type="term" value="F:UDP-N-acetylmuramoylalanyl-D-glutamyl-2,6-diaminopimelate-D-alanyl-D-alanine ligase activity"/>
    <property type="evidence" value="ECO:0007669"/>
    <property type="project" value="RHEA"/>
</dbReference>
<proteinExistence type="inferred from homology"/>
<keyword evidence="5 10" id="KW-0067">ATP-binding</keyword>
<dbReference type="HAMAP" id="MF_02019">
    <property type="entry name" value="MurF"/>
    <property type="match status" value="1"/>
</dbReference>
<dbReference type="Pfam" id="PF08245">
    <property type="entry name" value="Mur_ligase_M"/>
    <property type="match status" value="1"/>
</dbReference>
<feature type="domain" description="Mur ligase central" evidence="14">
    <location>
        <begin position="113"/>
        <end position="301"/>
    </location>
</feature>
<dbReference type="Gene3D" id="3.40.1390.10">
    <property type="entry name" value="MurE/MurF, N-terminal domain"/>
    <property type="match status" value="1"/>
</dbReference>
<dbReference type="GO" id="GO:0071555">
    <property type="term" value="P:cell wall organization"/>
    <property type="evidence" value="ECO:0007669"/>
    <property type="project" value="UniProtKB-KW"/>
</dbReference>
<evidence type="ECO:0000313" key="16">
    <source>
        <dbReference type="Proteomes" id="UP000076927"/>
    </source>
</evidence>
<comment type="subcellular location">
    <subcellularLocation>
        <location evidence="10 11">Cytoplasm</location>
    </subcellularLocation>
</comment>
<keyword evidence="4 10" id="KW-0547">Nucleotide-binding</keyword>
<feature type="binding site" evidence="10">
    <location>
        <begin position="115"/>
        <end position="121"/>
    </location>
    <ligand>
        <name>ATP</name>
        <dbReference type="ChEBI" id="CHEBI:30616"/>
    </ligand>
</feature>
<keyword evidence="16" id="KW-1185">Reference proteome</keyword>
<dbReference type="RefSeq" id="WP_068607900.1">
    <property type="nucleotide sequence ID" value="NZ_CP011388.1"/>
</dbReference>
<feature type="domain" description="Mur ligase C-terminal" evidence="13">
    <location>
        <begin position="324"/>
        <end position="451"/>
    </location>
</feature>